<dbReference type="OrthoDB" id="9812192at2"/>
<reference evidence="2 3" key="1">
    <citation type="submission" date="2019-03" db="EMBL/GenBank/DDBJ databases">
        <title>Genomic Encyclopedia of Type Strains, Phase IV (KMG-IV): sequencing the most valuable type-strain genomes for metagenomic binning, comparative biology and taxonomic classification.</title>
        <authorList>
            <person name="Goeker M."/>
        </authorList>
    </citation>
    <scope>NUCLEOTIDE SEQUENCE [LARGE SCALE GENOMIC DNA]</scope>
    <source>
        <strain evidence="2 3">DSM 12121</strain>
    </source>
</reference>
<dbReference type="AlphaFoldDB" id="A0A4R6DZT8"/>
<dbReference type="PANTHER" id="PTHR33336:SF3">
    <property type="entry name" value="ABM DOMAIN-CONTAINING PROTEIN"/>
    <property type="match status" value="1"/>
</dbReference>
<organism evidence="2 3">
    <name type="scientific">Azoarcus indigens</name>
    <dbReference type="NCBI Taxonomy" id="29545"/>
    <lineage>
        <taxon>Bacteria</taxon>
        <taxon>Pseudomonadati</taxon>
        <taxon>Pseudomonadota</taxon>
        <taxon>Betaproteobacteria</taxon>
        <taxon>Rhodocyclales</taxon>
        <taxon>Zoogloeaceae</taxon>
        <taxon>Azoarcus</taxon>
    </lineage>
</organism>
<dbReference type="Pfam" id="PF03992">
    <property type="entry name" value="ABM"/>
    <property type="match status" value="1"/>
</dbReference>
<dbReference type="PANTHER" id="PTHR33336">
    <property type="entry name" value="QUINOL MONOOXYGENASE YGIN-RELATED"/>
    <property type="match status" value="1"/>
</dbReference>
<evidence type="ECO:0000313" key="3">
    <source>
        <dbReference type="Proteomes" id="UP000295129"/>
    </source>
</evidence>
<feature type="domain" description="ABM" evidence="1">
    <location>
        <begin position="5"/>
        <end position="93"/>
    </location>
</feature>
<dbReference type="SUPFAM" id="SSF54909">
    <property type="entry name" value="Dimeric alpha+beta barrel"/>
    <property type="match status" value="1"/>
</dbReference>
<keyword evidence="3" id="KW-1185">Reference proteome</keyword>
<dbReference type="EMBL" id="SNVV01000008">
    <property type="protein sequence ID" value="TDN50920.1"/>
    <property type="molecule type" value="Genomic_DNA"/>
</dbReference>
<keyword evidence="2" id="KW-0503">Monooxygenase</keyword>
<dbReference type="InterPro" id="IPR050744">
    <property type="entry name" value="AI-2_Isomerase_LsrG"/>
</dbReference>
<name>A0A4R6DZT8_9RHOO</name>
<dbReference type="GO" id="GO:0005829">
    <property type="term" value="C:cytosol"/>
    <property type="evidence" value="ECO:0007669"/>
    <property type="project" value="TreeGrafter"/>
</dbReference>
<accession>A0A4R6DZT8</accession>
<dbReference type="InterPro" id="IPR007138">
    <property type="entry name" value="ABM_dom"/>
</dbReference>
<evidence type="ECO:0000259" key="1">
    <source>
        <dbReference type="PROSITE" id="PS51725"/>
    </source>
</evidence>
<dbReference type="Gene3D" id="3.30.70.100">
    <property type="match status" value="1"/>
</dbReference>
<dbReference type="RefSeq" id="WP_133591400.1">
    <property type="nucleotide sequence ID" value="NZ_SNVV01000008.1"/>
</dbReference>
<dbReference type="InterPro" id="IPR011008">
    <property type="entry name" value="Dimeric_a/b-barrel"/>
</dbReference>
<evidence type="ECO:0000313" key="2">
    <source>
        <dbReference type="EMBL" id="TDN50920.1"/>
    </source>
</evidence>
<comment type="caution">
    <text evidence="2">The sequence shown here is derived from an EMBL/GenBank/DDBJ whole genome shotgun (WGS) entry which is preliminary data.</text>
</comment>
<sequence>MSGLLDVVAIVQAKPGGEEAVGAALARCAEASRREAGCQWYRLHKDRDVAGRYVVIERWRDRSALAAHEATEHFQALGGVLAEHGSGDIQILLLDEIG</sequence>
<gene>
    <name evidence="2" type="ORF">C7389_108164</name>
</gene>
<keyword evidence="2" id="KW-0560">Oxidoreductase</keyword>
<dbReference type="PROSITE" id="PS51725">
    <property type="entry name" value="ABM"/>
    <property type="match status" value="1"/>
</dbReference>
<proteinExistence type="predicted"/>
<protein>
    <submittedName>
        <fullName evidence="2">Quinol monooxygenase YgiN</fullName>
    </submittedName>
</protein>
<dbReference type="GO" id="GO:0004497">
    <property type="term" value="F:monooxygenase activity"/>
    <property type="evidence" value="ECO:0007669"/>
    <property type="project" value="UniProtKB-KW"/>
</dbReference>
<dbReference type="Proteomes" id="UP000295129">
    <property type="component" value="Unassembled WGS sequence"/>
</dbReference>